<dbReference type="KEGG" id="saz:Sama_2336"/>
<proteinExistence type="predicted"/>
<dbReference type="SUPFAM" id="SSF53448">
    <property type="entry name" value="Nucleotide-diphospho-sugar transferases"/>
    <property type="match status" value="1"/>
</dbReference>
<dbReference type="EMBL" id="CP000507">
    <property type="protein sequence ID" value="ABM00542.1"/>
    <property type="molecule type" value="Genomic_DNA"/>
</dbReference>
<organism evidence="1 2">
    <name type="scientific">Shewanella amazonensis (strain ATCC BAA-1098 / SB2B)</name>
    <dbReference type="NCBI Taxonomy" id="326297"/>
    <lineage>
        <taxon>Bacteria</taxon>
        <taxon>Pseudomonadati</taxon>
        <taxon>Pseudomonadota</taxon>
        <taxon>Gammaproteobacteria</taxon>
        <taxon>Alteromonadales</taxon>
        <taxon>Shewanellaceae</taxon>
        <taxon>Shewanella</taxon>
    </lineage>
</organism>
<dbReference type="HOGENOM" id="CLU_042930_1_1_6"/>
<dbReference type="PANTHER" id="PTHR21485">
    <property type="entry name" value="HAD SUPERFAMILY MEMBERS CMAS AND KDSC"/>
    <property type="match status" value="1"/>
</dbReference>
<dbReference type="STRING" id="326297.Sama_2336"/>
<dbReference type="AlphaFoldDB" id="A1S835"/>
<reference evidence="1 2" key="1">
    <citation type="submission" date="2006-12" db="EMBL/GenBank/DDBJ databases">
        <title>Complete sequence of Shewanella amazonensis SB2B.</title>
        <authorList>
            <consortium name="US DOE Joint Genome Institute"/>
            <person name="Copeland A."/>
            <person name="Lucas S."/>
            <person name="Lapidus A."/>
            <person name="Barry K."/>
            <person name="Detter J.C."/>
            <person name="Glavina del Rio T."/>
            <person name="Hammon N."/>
            <person name="Israni S."/>
            <person name="Dalin E."/>
            <person name="Tice H."/>
            <person name="Pitluck S."/>
            <person name="Munk A.C."/>
            <person name="Brettin T."/>
            <person name="Bruce D."/>
            <person name="Han C."/>
            <person name="Tapia R."/>
            <person name="Gilna P."/>
            <person name="Schmutz J."/>
            <person name="Larimer F."/>
            <person name="Land M."/>
            <person name="Hauser L."/>
            <person name="Kyrpides N."/>
            <person name="Mikhailova N."/>
            <person name="Fredrickson J."/>
            <person name="Richardson P."/>
        </authorList>
    </citation>
    <scope>NUCLEOTIDE SEQUENCE [LARGE SCALE GENOMIC DNA]</scope>
    <source>
        <strain evidence="2">ATCC BAA-1098 / SB2B</strain>
    </source>
</reference>
<dbReference type="RefSeq" id="WP_011760449.1">
    <property type="nucleotide sequence ID" value="NC_008700.1"/>
</dbReference>
<keyword evidence="1" id="KW-0548">Nucleotidyltransferase</keyword>
<keyword evidence="1" id="KW-0808">Transferase</keyword>
<gene>
    <name evidence="1" type="ordered locus">Sama_2336</name>
</gene>
<protein>
    <submittedName>
        <fullName evidence="1">N-acylneuraminate cytidylyltransferase</fullName>
    </submittedName>
</protein>
<accession>A1S835</accession>
<dbReference type="InterPro" id="IPR003329">
    <property type="entry name" value="Cytidylyl_trans"/>
</dbReference>
<evidence type="ECO:0000313" key="2">
    <source>
        <dbReference type="Proteomes" id="UP000009175"/>
    </source>
</evidence>
<dbReference type="Gene3D" id="3.90.550.10">
    <property type="entry name" value="Spore Coat Polysaccharide Biosynthesis Protein SpsA, Chain A"/>
    <property type="match status" value="1"/>
</dbReference>
<dbReference type="OrthoDB" id="9805604at2"/>
<keyword evidence="2" id="KW-1185">Reference proteome</keyword>
<sequence>MLNDKRVLALIPARGGSKRLPRKNIRLLKGIPLIGWTITAAKQSQYIDEIFISTDDQEILSYAQTLAVWAPELRPAELATDSATSSDVLVYTLNKYAHNYDLVVLLQPTSPFRNAQHIDEALELFIANQAEELASVTPCEHSPLWTNTLPANHSLNGFIKTENLKRSQELPDFYRFNGAIYIFDIKCFLIKKSISYGENSFAYVMDNEHSLDIDTEYDFKLAEAISSLQTQA</sequence>
<dbReference type="PANTHER" id="PTHR21485:SF6">
    <property type="entry name" value="N-ACYLNEURAMINATE CYTIDYLYLTRANSFERASE-RELATED"/>
    <property type="match status" value="1"/>
</dbReference>
<dbReference type="InterPro" id="IPR029044">
    <property type="entry name" value="Nucleotide-diphossugar_trans"/>
</dbReference>
<dbReference type="Pfam" id="PF02348">
    <property type="entry name" value="CTP_transf_3"/>
    <property type="match status" value="1"/>
</dbReference>
<dbReference type="Proteomes" id="UP000009175">
    <property type="component" value="Chromosome"/>
</dbReference>
<dbReference type="eggNOG" id="COG1083">
    <property type="taxonomic scope" value="Bacteria"/>
</dbReference>
<dbReference type="CDD" id="cd02513">
    <property type="entry name" value="CMP-NeuAc_Synthase"/>
    <property type="match status" value="1"/>
</dbReference>
<dbReference type="GO" id="GO:0008781">
    <property type="term" value="F:N-acylneuraminate cytidylyltransferase activity"/>
    <property type="evidence" value="ECO:0007669"/>
    <property type="project" value="TreeGrafter"/>
</dbReference>
<dbReference type="InterPro" id="IPR050793">
    <property type="entry name" value="CMP-NeuNAc_synthase"/>
</dbReference>
<evidence type="ECO:0000313" key="1">
    <source>
        <dbReference type="EMBL" id="ABM00542.1"/>
    </source>
</evidence>
<name>A1S835_SHEAM</name>